<evidence type="ECO:0000259" key="1">
    <source>
        <dbReference type="Pfam" id="PF13910"/>
    </source>
</evidence>
<dbReference type="Pfam" id="PF24098">
    <property type="entry name" value="DUF7380"/>
    <property type="match status" value="1"/>
</dbReference>
<proteinExistence type="predicted"/>
<dbReference type="RefSeq" id="WP_194365947.1">
    <property type="nucleotide sequence ID" value="NZ_CP054493.1"/>
</dbReference>
<protein>
    <submittedName>
        <fullName evidence="3">DUF4209 domain-containing protein</fullName>
    </submittedName>
</protein>
<feature type="domain" description="DUF7380" evidence="2">
    <location>
        <begin position="7"/>
        <end position="174"/>
    </location>
</feature>
<dbReference type="Pfam" id="PF13910">
    <property type="entry name" value="DUF4209"/>
    <property type="match status" value="1"/>
</dbReference>
<sequence>MNERYPQNLIITVDDFVNSDCQKIINNIVGDSYSEYWSILSKKARERIDNGELKSGKILWIIADACSMMLNPNSKNEPFKPFAIMYQTNSRSAIVDDFTEDEIDFFENILEFCSDYRIKSRFADILWLKKSPKNIQHIEIAIENYQQFSLAYDNILDDSKSAWERAIKLSLWTKKSLELISNNLLAQFEKVDFADGYYLSYIEELLLLSQVDKRHYEEIIDKLELFANKFKTNKDFHRARSYFESCKNWTDDIDKLNKFIIEIAELYVLEAKSVNTLASGHFYENAIKEYRKVAGKHREKYDININDRIDEIHQEMNKSNLLSLDYMQPMDLGEVNLTELTNYSIKEVSDKNFEEALYRFANIYSSKDVNKLHKEATKSTEKFSISKLFGATHFASDGRVISKRAGMDFLDKESKDYEDSIFHEMVQSYDLEIDLITKASIIPAFQQLLFEHRITKDDLYSLCSTSSIIPAYRTVFWIEGLYFGFENNFIVSTHLLIPQIEHLVRVKMKEKGIKTSTISTDGIETENGLSTLLDNEKITEVLDETILFEFKALLTEQIGKNFRNNVAHGLCEVNTLRSIHAIYFWWLCLKLVLNNVPNGEDNK</sequence>
<gene>
    <name evidence="3" type="ORF">HUE87_08900</name>
</gene>
<reference evidence="3 4" key="1">
    <citation type="submission" date="2020-05" db="EMBL/GenBank/DDBJ databases">
        <title>Sulfurimonas marisnigri, sp. nov., and Sulfurimonas baltica, sp. nov., manganese oxide reducing chemolithoautotrophs of the class Epsilonproteobacteria isolated from the pelagic redoxclines of the Black and Baltic Seas and emended description of the genus Sulfurimonas.</title>
        <authorList>
            <person name="Henkel J.V."/>
            <person name="Laudan C."/>
            <person name="Werner J."/>
            <person name="Neu T."/>
            <person name="Plewe S."/>
            <person name="Sproer C."/>
            <person name="Bunk B."/>
            <person name="Schulz-Vogt H.N."/>
        </authorList>
    </citation>
    <scope>NUCLEOTIDE SEQUENCE [LARGE SCALE GENOMIC DNA]</scope>
    <source>
        <strain evidence="3 4">SoZ1</strain>
    </source>
</reference>
<dbReference type="EMBL" id="CP054493">
    <property type="protein sequence ID" value="QOY54004.1"/>
    <property type="molecule type" value="Genomic_DNA"/>
</dbReference>
<dbReference type="Proteomes" id="UP000593836">
    <property type="component" value="Chromosome"/>
</dbReference>
<dbReference type="InterPro" id="IPR025209">
    <property type="entry name" value="DUF4209"/>
</dbReference>
<name>A0A7S7M0J4_9BACT</name>
<feature type="domain" description="DUF4209" evidence="1">
    <location>
        <begin position="500"/>
        <end position="590"/>
    </location>
</feature>
<dbReference type="KEGG" id="smas:HUE87_08900"/>
<dbReference type="AlphaFoldDB" id="A0A7S7M0J4"/>
<dbReference type="InterPro" id="IPR055804">
    <property type="entry name" value="DUF7380"/>
</dbReference>
<accession>A0A7S7M0J4</accession>
<organism evidence="3 4">
    <name type="scientific">Candidatus Sulfurimonas marisnigri</name>
    <dbReference type="NCBI Taxonomy" id="2740405"/>
    <lineage>
        <taxon>Bacteria</taxon>
        <taxon>Pseudomonadati</taxon>
        <taxon>Campylobacterota</taxon>
        <taxon>Epsilonproteobacteria</taxon>
        <taxon>Campylobacterales</taxon>
        <taxon>Sulfurimonadaceae</taxon>
        <taxon>Sulfurimonas</taxon>
    </lineage>
</organism>
<evidence type="ECO:0000313" key="4">
    <source>
        <dbReference type="Proteomes" id="UP000593836"/>
    </source>
</evidence>
<evidence type="ECO:0000313" key="3">
    <source>
        <dbReference type="EMBL" id="QOY54004.1"/>
    </source>
</evidence>
<evidence type="ECO:0000259" key="2">
    <source>
        <dbReference type="Pfam" id="PF24098"/>
    </source>
</evidence>
<keyword evidence="4" id="KW-1185">Reference proteome</keyword>